<dbReference type="Proteomes" id="UP000261174">
    <property type="component" value="Unassembled WGS sequence"/>
</dbReference>
<reference evidence="1 2" key="1">
    <citation type="submission" date="2018-08" db="EMBL/GenBank/DDBJ databases">
        <title>Chitinophaga sp. K20C18050901, a novel bacterium isolated from forest soil.</title>
        <authorList>
            <person name="Wang C."/>
        </authorList>
    </citation>
    <scope>NUCLEOTIDE SEQUENCE [LARGE SCALE GENOMIC DNA]</scope>
    <source>
        <strain evidence="1 2">K20C18050901</strain>
    </source>
</reference>
<sequence>MLKIVFLLVDSFKLLHLLKTIKLWVKIKVKLNLNTLENFIVEKGIKKKLKFLVNLNLEILVLIVLLKLNNLVL</sequence>
<evidence type="ECO:0000313" key="1">
    <source>
        <dbReference type="EMBL" id="RFM27907.1"/>
    </source>
</evidence>
<gene>
    <name evidence="1" type="ORF">DXN04_34510</name>
</gene>
<name>A0A3E1NJ01_9BACT</name>
<evidence type="ECO:0000313" key="2">
    <source>
        <dbReference type="Proteomes" id="UP000261174"/>
    </source>
</evidence>
<accession>A0A3E1NJ01</accession>
<dbReference type="EMBL" id="QTJV01000075">
    <property type="protein sequence ID" value="RFM27907.1"/>
    <property type="molecule type" value="Genomic_DNA"/>
</dbReference>
<proteinExistence type="predicted"/>
<dbReference type="AlphaFoldDB" id="A0A3E1NJ01"/>
<keyword evidence="2" id="KW-1185">Reference proteome</keyword>
<organism evidence="1 2">
    <name type="scientific">Chitinophaga silvisoli</name>
    <dbReference type="NCBI Taxonomy" id="2291814"/>
    <lineage>
        <taxon>Bacteria</taxon>
        <taxon>Pseudomonadati</taxon>
        <taxon>Bacteroidota</taxon>
        <taxon>Chitinophagia</taxon>
        <taxon>Chitinophagales</taxon>
        <taxon>Chitinophagaceae</taxon>
        <taxon>Chitinophaga</taxon>
    </lineage>
</organism>
<comment type="caution">
    <text evidence="1">The sequence shown here is derived from an EMBL/GenBank/DDBJ whole genome shotgun (WGS) entry which is preliminary data.</text>
</comment>
<protein>
    <submittedName>
        <fullName evidence="1">Uncharacterized protein</fullName>
    </submittedName>
</protein>